<evidence type="ECO:0000256" key="9">
    <source>
        <dbReference type="SAM" id="Phobius"/>
    </source>
</evidence>
<dbReference type="EMBL" id="MU826829">
    <property type="protein sequence ID" value="KAJ7374187.1"/>
    <property type="molecule type" value="Genomic_DNA"/>
</dbReference>
<dbReference type="InterPro" id="IPR000276">
    <property type="entry name" value="GPCR_Rhodpsn"/>
</dbReference>
<feature type="transmembrane region" description="Helical" evidence="9">
    <location>
        <begin position="275"/>
        <end position="299"/>
    </location>
</feature>
<dbReference type="OrthoDB" id="5975505at2759"/>
<comment type="caution">
    <text evidence="11">The sequence shown here is derived from an EMBL/GenBank/DDBJ whole genome shotgun (WGS) entry which is preliminary data.</text>
</comment>
<keyword evidence="12" id="KW-1185">Reference proteome</keyword>
<keyword evidence="7 8" id="KW-0807">Transducer</keyword>
<feature type="transmembrane region" description="Helical" evidence="9">
    <location>
        <begin position="311"/>
        <end position="331"/>
    </location>
</feature>
<feature type="transmembrane region" description="Helical" evidence="9">
    <location>
        <begin position="172"/>
        <end position="190"/>
    </location>
</feature>
<comment type="subcellular location">
    <subcellularLocation>
        <location evidence="1">Membrane</location>
        <topology evidence="1">Multi-pass membrane protein</topology>
    </subcellularLocation>
</comment>
<organism evidence="11 12">
    <name type="scientific">Desmophyllum pertusum</name>
    <dbReference type="NCBI Taxonomy" id="174260"/>
    <lineage>
        <taxon>Eukaryota</taxon>
        <taxon>Metazoa</taxon>
        <taxon>Cnidaria</taxon>
        <taxon>Anthozoa</taxon>
        <taxon>Hexacorallia</taxon>
        <taxon>Scleractinia</taxon>
        <taxon>Caryophylliina</taxon>
        <taxon>Caryophylliidae</taxon>
        <taxon>Desmophyllum</taxon>
    </lineage>
</organism>
<feature type="transmembrane region" description="Helical" evidence="9">
    <location>
        <begin position="220"/>
        <end position="248"/>
    </location>
</feature>
<evidence type="ECO:0000256" key="5">
    <source>
        <dbReference type="ARBA" id="ARBA00023136"/>
    </source>
</evidence>
<evidence type="ECO:0000259" key="10">
    <source>
        <dbReference type="PROSITE" id="PS50262"/>
    </source>
</evidence>
<dbReference type="AlphaFoldDB" id="A0A9X0CSA2"/>
<evidence type="ECO:0000313" key="12">
    <source>
        <dbReference type="Proteomes" id="UP001163046"/>
    </source>
</evidence>
<dbReference type="Gene3D" id="1.20.1070.10">
    <property type="entry name" value="Rhodopsin 7-helix transmembrane proteins"/>
    <property type="match status" value="1"/>
</dbReference>
<dbReference type="Pfam" id="PF00001">
    <property type="entry name" value="7tm_1"/>
    <property type="match status" value="1"/>
</dbReference>
<dbReference type="GO" id="GO:0004930">
    <property type="term" value="F:G protein-coupled receptor activity"/>
    <property type="evidence" value="ECO:0007669"/>
    <property type="project" value="UniProtKB-KW"/>
</dbReference>
<dbReference type="SMART" id="SM01381">
    <property type="entry name" value="7TM_GPCR_Srsx"/>
    <property type="match status" value="1"/>
</dbReference>
<evidence type="ECO:0000256" key="4">
    <source>
        <dbReference type="ARBA" id="ARBA00023040"/>
    </source>
</evidence>
<proteinExistence type="inferred from homology"/>
<evidence type="ECO:0000256" key="3">
    <source>
        <dbReference type="ARBA" id="ARBA00022989"/>
    </source>
</evidence>
<evidence type="ECO:0000256" key="2">
    <source>
        <dbReference type="ARBA" id="ARBA00022692"/>
    </source>
</evidence>
<gene>
    <name evidence="11" type="ORF">OS493_009533</name>
</gene>
<evidence type="ECO:0000256" key="8">
    <source>
        <dbReference type="RuleBase" id="RU000688"/>
    </source>
</evidence>
<keyword evidence="3 9" id="KW-1133">Transmembrane helix</keyword>
<dbReference type="GO" id="GO:0005886">
    <property type="term" value="C:plasma membrane"/>
    <property type="evidence" value="ECO:0007669"/>
    <property type="project" value="TreeGrafter"/>
</dbReference>
<keyword evidence="2 8" id="KW-0812">Transmembrane</keyword>
<reference evidence="11" key="1">
    <citation type="submission" date="2023-01" db="EMBL/GenBank/DDBJ databases">
        <title>Genome assembly of the deep-sea coral Lophelia pertusa.</title>
        <authorList>
            <person name="Herrera S."/>
            <person name="Cordes E."/>
        </authorList>
    </citation>
    <scope>NUCLEOTIDE SEQUENCE</scope>
    <source>
        <strain evidence="11">USNM1676648</strain>
        <tissue evidence="11">Polyp</tissue>
    </source>
</reference>
<feature type="domain" description="G-protein coupled receptors family 1 profile" evidence="10">
    <location>
        <begin position="67"/>
        <end position="328"/>
    </location>
</feature>
<dbReference type="PANTHER" id="PTHR45695:SF9">
    <property type="entry name" value="LEUCOKININ RECEPTOR"/>
    <property type="match status" value="1"/>
</dbReference>
<dbReference type="InterPro" id="IPR017452">
    <property type="entry name" value="GPCR_Rhodpsn_7TM"/>
</dbReference>
<comment type="similarity">
    <text evidence="8">Belongs to the G-protein coupled receptor 1 family.</text>
</comment>
<evidence type="ECO:0000256" key="1">
    <source>
        <dbReference type="ARBA" id="ARBA00004141"/>
    </source>
</evidence>
<feature type="transmembrane region" description="Helical" evidence="9">
    <location>
        <begin position="54"/>
        <end position="76"/>
    </location>
</feature>
<dbReference type="FunFam" id="1.20.1070.10:FF:000291">
    <property type="entry name" value="Predicted protein"/>
    <property type="match status" value="1"/>
</dbReference>
<keyword evidence="5 9" id="KW-0472">Membrane</keyword>
<sequence length="381" mass="42869">MNFSKEGNITVTVDNSTVHVTMMMNNTLENSTLDSELSCLTESPDTDLTKTWKTIIYCVIILVSLVGNTLVIIVVIRRKSMKTTTNFLIVNMAVSDLLFALFTTPPSIRNVYAGEDLLVRGIIAELVCKLVTFIQQVSMAVSILSLTAIAFDRFFAITLPFREVITDRITKIIIALTWLIGVLFAAPLLYTNRVAEGSDGTFCLEVWEPLFNSSKAKIDYTFITFSFLYAGPLAIIAILYAAIVIELWRGNSIKFRSKANYHEVEKSNRKVFKMLVTVIVVFALFWLPVYIFQFMFYVGNSTCIGPGLIQYFGYFLCQATSAVNPLIYAIFSENYRSGFKDCFRAMLHCQGRKLLQSETSVGKSSVGGRHADKKRVELYIL</sequence>
<dbReference type="PRINTS" id="PR00237">
    <property type="entry name" value="GPCRRHODOPSN"/>
</dbReference>
<dbReference type="PROSITE" id="PS00237">
    <property type="entry name" value="G_PROTEIN_RECEP_F1_1"/>
    <property type="match status" value="1"/>
</dbReference>
<protein>
    <recommendedName>
        <fullName evidence="10">G-protein coupled receptors family 1 profile domain-containing protein</fullName>
    </recommendedName>
</protein>
<accession>A0A9X0CSA2</accession>
<name>A0A9X0CSA2_9CNID</name>
<dbReference type="SUPFAM" id="SSF81321">
    <property type="entry name" value="Family A G protein-coupled receptor-like"/>
    <property type="match status" value="1"/>
</dbReference>
<dbReference type="PROSITE" id="PS50262">
    <property type="entry name" value="G_PROTEIN_RECEP_F1_2"/>
    <property type="match status" value="1"/>
</dbReference>
<evidence type="ECO:0000256" key="7">
    <source>
        <dbReference type="ARBA" id="ARBA00023224"/>
    </source>
</evidence>
<evidence type="ECO:0000313" key="11">
    <source>
        <dbReference type="EMBL" id="KAJ7374187.1"/>
    </source>
</evidence>
<dbReference type="PANTHER" id="PTHR45695">
    <property type="entry name" value="LEUCOKININ RECEPTOR-RELATED"/>
    <property type="match status" value="1"/>
</dbReference>
<dbReference type="Proteomes" id="UP001163046">
    <property type="component" value="Unassembled WGS sequence"/>
</dbReference>
<evidence type="ECO:0000256" key="6">
    <source>
        <dbReference type="ARBA" id="ARBA00023170"/>
    </source>
</evidence>
<keyword evidence="6 8" id="KW-0675">Receptor</keyword>
<keyword evidence="4 8" id="KW-0297">G-protein coupled receptor</keyword>